<sequence length="103" mass="11155">MRNLFLYLFFCPRQQNISYYLTGSTSDVNNTVFTNISSNSPAKGVGIKISNNNGVIPANTPVKLGNVTNNSVSLRLSASYGETGERVRAGNVKSVIGVTFVYE</sequence>
<dbReference type="Pfam" id="PF00419">
    <property type="entry name" value="Fimbrial"/>
    <property type="match status" value="1"/>
</dbReference>
<reference evidence="5" key="1">
    <citation type="submission" date="2021-05" db="EMBL/GenBank/DDBJ databases">
        <title>First report of NDM-5 and VEB-6 producing Proteus mirabilis isolated from blood of a sepsis patient in Kolkata, India.</title>
        <authorList>
            <person name="Halder G."/>
            <person name="Chaudhuri B."/>
            <person name="Dutta S."/>
        </authorList>
    </citation>
    <scope>NUCLEOTIDE SEQUENCE [LARGE SCALE GENOMIC DNA]</scope>
    <source>
        <strain evidence="5">7049</strain>
    </source>
</reference>
<dbReference type="EMBL" id="JADQCH020000002">
    <property type="protein sequence ID" value="MEY2345015.1"/>
    <property type="molecule type" value="Genomic_DNA"/>
</dbReference>
<evidence type="ECO:0000256" key="2">
    <source>
        <dbReference type="ARBA" id="ARBA00006671"/>
    </source>
</evidence>
<dbReference type="PANTHER" id="PTHR33420">
    <property type="entry name" value="FIMBRIAL SUBUNIT ELFA-RELATED"/>
    <property type="match status" value="1"/>
</dbReference>
<proteinExistence type="inferred from homology"/>
<dbReference type="InterPro" id="IPR000259">
    <property type="entry name" value="Adhesion_dom_fimbrial"/>
</dbReference>
<name>A0ABD5LUF8_PROMI</name>
<comment type="subcellular location">
    <subcellularLocation>
        <location evidence="1">Fimbrium</location>
    </subcellularLocation>
</comment>
<evidence type="ECO:0000256" key="3">
    <source>
        <dbReference type="ARBA" id="ARBA00023263"/>
    </source>
</evidence>
<evidence type="ECO:0000259" key="4">
    <source>
        <dbReference type="Pfam" id="PF00419"/>
    </source>
</evidence>
<evidence type="ECO:0000256" key="1">
    <source>
        <dbReference type="ARBA" id="ARBA00004561"/>
    </source>
</evidence>
<dbReference type="InterPro" id="IPR050263">
    <property type="entry name" value="Bact_Fimbrial_Adh_Pro"/>
</dbReference>
<feature type="domain" description="Fimbrial-type adhesion" evidence="4">
    <location>
        <begin position="12"/>
        <end position="93"/>
    </location>
</feature>
<dbReference type="AlphaFoldDB" id="A0ABD5LUF8"/>
<organism evidence="5">
    <name type="scientific">Proteus mirabilis</name>
    <dbReference type="NCBI Taxonomy" id="584"/>
    <lineage>
        <taxon>Bacteria</taxon>
        <taxon>Pseudomonadati</taxon>
        <taxon>Pseudomonadota</taxon>
        <taxon>Gammaproteobacteria</taxon>
        <taxon>Enterobacterales</taxon>
        <taxon>Morganellaceae</taxon>
        <taxon>Proteus</taxon>
    </lineage>
</organism>
<comment type="caution">
    <text evidence="5">The sequence shown here is derived from an EMBL/GenBank/DDBJ whole genome shotgun (WGS) entry which is preliminary data.</text>
</comment>
<dbReference type="InterPro" id="IPR008966">
    <property type="entry name" value="Adhesion_dom_sf"/>
</dbReference>
<comment type="similarity">
    <text evidence="2">Belongs to the fimbrial protein family.</text>
</comment>
<keyword evidence="3" id="KW-0281">Fimbrium</keyword>
<dbReference type="PANTHER" id="PTHR33420:SF14">
    <property type="entry name" value="TYPE 1 FIMBRIN D-MANNOSE SPECIFIC ADHESIN"/>
    <property type="match status" value="1"/>
</dbReference>
<dbReference type="GO" id="GO:0009289">
    <property type="term" value="C:pilus"/>
    <property type="evidence" value="ECO:0007669"/>
    <property type="project" value="UniProtKB-SubCell"/>
</dbReference>
<dbReference type="InterPro" id="IPR036937">
    <property type="entry name" value="Adhesion_dom_fimbrial_sf"/>
</dbReference>
<dbReference type="SUPFAM" id="SSF49401">
    <property type="entry name" value="Bacterial adhesins"/>
    <property type="match status" value="1"/>
</dbReference>
<accession>A0ABD5LUF8</accession>
<evidence type="ECO:0000313" key="5">
    <source>
        <dbReference type="EMBL" id="MEY2345015.1"/>
    </source>
</evidence>
<protein>
    <submittedName>
        <fullName evidence="5">Fimbrial protein</fullName>
    </submittedName>
</protein>
<dbReference type="Gene3D" id="2.60.40.1090">
    <property type="entry name" value="Fimbrial-type adhesion domain"/>
    <property type="match status" value="1"/>
</dbReference>
<gene>
    <name evidence="5" type="ORF">I3679_017505</name>
</gene>